<reference evidence="2" key="1">
    <citation type="submission" date="2022-10" db="EMBL/GenBank/DDBJ databases">
        <title>Description of Fervidibacillus gen. nov. in the family Fervidibacillaceae fam. nov. with two species, Fervidibacillus albus sp. nov., and Fervidibacillus halotolerans sp. nov., isolated from tidal flat sediments.</title>
        <authorList>
            <person name="Kwon K.K."/>
            <person name="Yang S.-H."/>
        </authorList>
    </citation>
    <scope>NUCLEOTIDE SEQUENCE</scope>
    <source>
        <strain evidence="2">JCM 19140</strain>
    </source>
</reference>
<dbReference type="Pfam" id="PF26226">
    <property type="entry name" value="DUF8052"/>
    <property type="match status" value="1"/>
</dbReference>
<comment type="caution">
    <text evidence="2">The sequence shown here is derived from an EMBL/GenBank/DDBJ whole genome shotgun (WGS) entry which is preliminary data.</text>
</comment>
<accession>A0AAE3LP02</accession>
<dbReference type="RefSeq" id="WP_263073753.1">
    <property type="nucleotide sequence ID" value="NZ_JAOUSF010000004.1"/>
</dbReference>
<dbReference type="Proteomes" id="UP001209318">
    <property type="component" value="Unassembled WGS sequence"/>
</dbReference>
<protein>
    <recommendedName>
        <fullName evidence="1">DUF8052 domain-containing protein</fullName>
    </recommendedName>
</protein>
<gene>
    <name evidence="2" type="ORF">OEV98_13075</name>
</gene>
<evidence type="ECO:0000259" key="1">
    <source>
        <dbReference type="Pfam" id="PF26226"/>
    </source>
</evidence>
<proteinExistence type="predicted"/>
<evidence type="ECO:0000313" key="3">
    <source>
        <dbReference type="Proteomes" id="UP001209318"/>
    </source>
</evidence>
<organism evidence="2 3">
    <name type="scientific">Perspicuibacillus lycopersici</name>
    <dbReference type="NCBI Taxonomy" id="1325689"/>
    <lineage>
        <taxon>Bacteria</taxon>
        <taxon>Bacillati</taxon>
        <taxon>Bacillota</taxon>
        <taxon>Bacilli</taxon>
        <taxon>Bacillales</taxon>
        <taxon>Bacillaceae</taxon>
        <taxon>Perspicuibacillus</taxon>
    </lineage>
</organism>
<evidence type="ECO:0000313" key="2">
    <source>
        <dbReference type="EMBL" id="MCU9614471.1"/>
    </source>
</evidence>
<dbReference type="InterPro" id="IPR058365">
    <property type="entry name" value="DUF8052"/>
</dbReference>
<keyword evidence="3" id="KW-1185">Reference proteome</keyword>
<sequence>MKKNSTLHQFIHEMANKYTVMFDVDREEMVEDVPFAFIAQHKRRDERYMITKKMKVYGVENQQLVFANVCEEKLTGHFLKRLHYVMESYASTFIPKHQEHMSTIVLGLIITDQEVDKAIVKEVRRFRKIKFFNYGLHGWAEMYLAIVNPKNKSVEIHAKGRPFVFSIEKILGEEK</sequence>
<name>A0AAE3LP02_9BACI</name>
<dbReference type="EMBL" id="JAOUSF010000004">
    <property type="protein sequence ID" value="MCU9614471.1"/>
    <property type="molecule type" value="Genomic_DNA"/>
</dbReference>
<feature type="domain" description="DUF8052" evidence="1">
    <location>
        <begin position="9"/>
        <end position="163"/>
    </location>
</feature>
<dbReference type="AlphaFoldDB" id="A0AAE3LP02"/>